<dbReference type="OrthoDB" id="2423701at2759"/>
<dbReference type="SUPFAM" id="SSF48452">
    <property type="entry name" value="TPR-like"/>
    <property type="match status" value="1"/>
</dbReference>
<dbReference type="InterPro" id="IPR011990">
    <property type="entry name" value="TPR-like_helical_dom_sf"/>
</dbReference>
<sequence>MSSPKALQAKDIESKLFKDGKLLEPVRMYTEAEKFDPASALFPSNRSAALYELGDYPVVLAAILHLASLNPEPGLAFQLSARLVKTLSHGIQDGSIDPIWVLEEHRPPIKKLDEVAIEDDPKNGQAWRMWRAIRSALNHRSAMSHEAKLRLSKTPMFKGTWLTYYMFDMDEIISMVDDWGLEYKNLIKLRTMSKEQLSQISFLIADVGDGNRKLQNQHAALLLRARTHADRITAMESVNAATFGYMGNPHVIECAGATRLIENLTDSQVKETAESLGIPNATAAQTRTIVKEHEEMLIMELLALIRALSMDWRNEAAGVRLKVFMPPPKLSGKHVGFEFFSKISQGRALESLLKPIRQIWKLNITIMNGTESDYPSSDLDATETYSKSELSTENTDFLSVTIPLRERLRHSPGKSDTRPKLVKLPNNLVAFIGLLVELRNIGYPSHWLGGFLSNNLSDSIIRSGCL</sequence>
<gene>
    <name evidence="1" type="ORF">BDQ12DRAFT_724006</name>
</gene>
<protein>
    <submittedName>
        <fullName evidence="1">Uncharacterized protein</fullName>
    </submittedName>
</protein>
<dbReference type="Gene3D" id="1.25.40.10">
    <property type="entry name" value="Tetratricopeptide repeat domain"/>
    <property type="match status" value="1"/>
</dbReference>
<accession>A0A5C3LYR5</accession>
<dbReference type="Proteomes" id="UP000308652">
    <property type="component" value="Unassembled WGS sequence"/>
</dbReference>
<dbReference type="STRING" id="68775.A0A5C3LYR5"/>
<name>A0A5C3LYR5_9AGAR</name>
<organism evidence="1 2">
    <name type="scientific">Crucibulum laeve</name>
    <dbReference type="NCBI Taxonomy" id="68775"/>
    <lineage>
        <taxon>Eukaryota</taxon>
        <taxon>Fungi</taxon>
        <taxon>Dikarya</taxon>
        <taxon>Basidiomycota</taxon>
        <taxon>Agaricomycotina</taxon>
        <taxon>Agaricomycetes</taxon>
        <taxon>Agaricomycetidae</taxon>
        <taxon>Agaricales</taxon>
        <taxon>Agaricineae</taxon>
        <taxon>Nidulariaceae</taxon>
        <taxon>Crucibulum</taxon>
    </lineage>
</organism>
<keyword evidence="2" id="KW-1185">Reference proteome</keyword>
<dbReference type="EMBL" id="ML213607">
    <property type="protein sequence ID" value="TFK37553.1"/>
    <property type="molecule type" value="Genomic_DNA"/>
</dbReference>
<evidence type="ECO:0000313" key="1">
    <source>
        <dbReference type="EMBL" id="TFK37553.1"/>
    </source>
</evidence>
<dbReference type="AlphaFoldDB" id="A0A5C3LYR5"/>
<proteinExistence type="predicted"/>
<evidence type="ECO:0000313" key="2">
    <source>
        <dbReference type="Proteomes" id="UP000308652"/>
    </source>
</evidence>
<reference evidence="1 2" key="1">
    <citation type="journal article" date="2019" name="Nat. Ecol. Evol.">
        <title>Megaphylogeny resolves global patterns of mushroom evolution.</title>
        <authorList>
            <person name="Varga T."/>
            <person name="Krizsan K."/>
            <person name="Foldi C."/>
            <person name="Dima B."/>
            <person name="Sanchez-Garcia M."/>
            <person name="Sanchez-Ramirez S."/>
            <person name="Szollosi G.J."/>
            <person name="Szarkandi J.G."/>
            <person name="Papp V."/>
            <person name="Albert L."/>
            <person name="Andreopoulos W."/>
            <person name="Angelini C."/>
            <person name="Antonin V."/>
            <person name="Barry K.W."/>
            <person name="Bougher N.L."/>
            <person name="Buchanan P."/>
            <person name="Buyck B."/>
            <person name="Bense V."/>
            <person name="Catcheside P."/>
            <person name="Chovatia M."/>
            <person name="Cooper J."/>
            <person name="Damon W."/>
            <person name="Desjardin D."/>
            <person name="Finy P."/>
            <person name="Geml J."/>
            <person name="Haridas S."/>
            <person name="Hughes K."/>
            <person name="Justo A."/>
            <person name="Karasinski D."/>
            <person name="Kautmanova I."/>
            <person name="Kiss B."/>
            <person name="Kocsube S."/>
            <person name="Kotiranta H."/>
            <person name="LaButti K.M."/>
            <person name="Lechner B.E."/>
            <person name="Liimatainen K."/>
            <person name="Lipzen A."/>
            <person name="Lukacs Z."/>
            <person name="Mihaltcheva S."/>
            <person name="Morgado L.N."/>
            <person name="Niskanen T."/>
            <person name="Noordeloos M.E."/>
            <person name="Ohm R.A."/>
            <person name="Ortiz-Santana B."/>
            <person name="Ovrebo C."/>
            <person name="Racz N."/>
            <person name="Riley R."/>
            <person name="Savchenko A."/>
            <person name="Shiryaev A."/>
            <person name="Soop K."/>
            <person name="Spirin V."/>
            <person name="Szebenyi C."/>
            <person name="Tomsovsky M."/>
            <person name="Tulloss R.E."/>
            <person name="Uehling J."/>
            <person name="Grigoriev I.V."/>
            <person name="Vagvolgyi C."/>
            <person name="Papp T."/>
            <person name="Martin F.M."/>
            <person name="Miettinen O."/>
            <person name="Hibbett D.S."/>
            <person name="Nagy L.G."/>
        </authorList>
    </citation>
    <scope>NUCLEOTIDE SEQUENCE [LARGE SCALE GENOMIC DNA]</scope>
    <source>
        <strain evidence="1 2">CBS 166.37</strain>
    </source>
</reference>